<keyword evidence="3" id="KW-1185">Reference proteome</keyword>
<dbReference type="Proteomes" id="UP001595792">
    <property type="component" value="Unassembled WGS sequence"/>
</dbReference>
<comment type="caution">
    <text evidence="2">The sequence shown here is derived from an EMBL/GenBank/DDBJ whole genome shotgun (WGS) entry which is preliminary data.</text>
</comment>
<evidence type="ECO:0000259" key="1">
    <source>
        <dbReference type="Pfam" id="PF12728"/>
    </source>
</evidence>
<dbReference type="EMBL" id="JBHSBY010000119">
    <property type="protein sequence ID" value="MFC4197504.1"/>
    <property type="molecule type" value="Genomic_DNA"/>
</dbReference>
<dbReference type="InterPro" id="IPR009061">
    <property type="entry name" value="DNA-bd_dom_put_sf"/>
</dbReference>
<dbReference type="InterPro" id="IPR041657">
    <property type="entry name" value="HTH_17"/>
</dbReference>
<gene>
    <name evidence="2" type="ORF">ACFOUY_12430</name>
</gene>
<protein>
    <submittedName>
        <fullName evidence="2">Helix-turn-helix domain-containing protein</fullName>
    </submittedName>
</protein>
<sequence>MKLDLITTEDLEIFKEVLLAEIKGILKHHTTPNEKSEWLRSAEVRKLLNISQGTLQNLRVNGTLRYSMIGKIPYYKREDILNVLENNLLKH</sequence>
<dbReference type="PANTHER" id="PTHR34585">
    <property type="match status" value="1"/>
</dbReference>
<reference evidence="3" key="1">
    <citation type="journal article" date="2019" name="Int. J. Syst. Evol. Microbiol.">
        <title>The Global Catalogue of Microorganisms (GCM) 10K type strain sequencing project: providing services to taxonomists for standard genome sequencing and annotation.</title>
        <authorList>
            <consortium name="The Broad Institute Genomics Platform"/>
            <consortium name="The Broad Institute Genome Sequencing Center for Infectious Disease"/>
            <person name="Wu L."/>
            <person name="Ma J."/>
        </authorList>
    </citation>
    <scope>NUCLEOTIDE SEQUENCE [LARGE SCALE GENOMIC DNA]</scope>
    <source>
        <strain evidence="3">CCM 8689</strain>
    </source>
</reference>
<evidence type="ECO:0000313" key="2">
    <source>
        <dbReference type="EMBL" id="MFC4197504.1"/>
    </source>
</evidence>
<proteinExistence type="predicted"/>
<dbReference type="SUPFAM" id="SSF46955">
    <property type="entry name" value="Putative DNA-binding domain"/>
    <property type="match status" value="1"/>
</dbReference>
<accession>A0ABV8NM14</accession>
<dbReference type="PANTHER" id="PTHR34585:SF22">
    <property type="entry name" value="HELIX-TURN-HELIX DOMAIN-CONTAINING PROTEIN"/>
    <property type="match status" value="1"/>
</dbReference>
<evidence type="ECO:0000313" key="3">
    <source>
        <dbReference type="Proteomes" id="UP001595792"/>
    </source>
</evidence>
<name>A0ABV8NM14_9SPHI</name>
<feature type="domain" description="Helix-turn-helix" evidence="1">
    <location>
        <begin position="38"/>
        <end position="87"/>
    </location>
</feature>
<dbReference type="RefSeq" id="WP_378961033.1">
    <property type="nucleotide sequence ID" value="NZ_JBHRXC010000016.1"/>
</dbReference>
<organism evidence="2 3">
    <name type="scientific">Pedobacter jamesrossensis</name>
    <dbReference type="NCBI Taxonomy" id="1908238"/>
    <lineage>
        <taxon>Bacteria</taxon>
        <taxon>Pseudomonadati</taxon>
        <taxon>Bacteroidota</taxon>
        <taxon>Sphingobacteriia</taxon>
        <taxon>Sphingobacteriales</taxon>
        <taxon>Sphingobacteriaceae</taxon>
        <taxon>Pedobacter</taxon>
    </lineage>
</organism>
<dbReference type="Pfam" id="PF12728">
    <property type="entry name" value="HTH_17"/>
    <property type="match status" value="1"/>
</dbReference>